<proteinExistence type="predicted"/>
<accession>A0ABQ4YQ06</accession>
<dbReference type="EMBL" id="BQNB010010636">
    <property type="protein sequence ID" value="GJS79969.1"/>
    <property type="molecule type" value="Genomic_DNA"/>
</dbReference>
<protein>
    <submittedName>
        <fullName evidence="1">Uncharacterized protein</fullName>
    </submittedName>
</protein>
<sequence length="267" mass="30475">MKIPIIRKGEYDIWSMRMRQYIYHTNHNLWDVIVNGDLEEEPTPTGETSAPPAPKTAKQLMLNHSRKQSNQGLEVYEDEMKRSSIPLLLLRTCHFFPLRTLQYNERALSLHNQQPVLNLKMRIFSIFDEETWKEIGILDAGIPGKRSYGDNGWSNAPTKEYSSQALVAQYGLRGYDRVMIFEVEPVQHSFNGNLFFPSSSSSSDNELKATSVMEKAQLYVGFALNSLTKEAQAVTSRNDNLAILECTQFDQTATIEAQMIEEMIGQD</sequence>
<dbReference type="Proteomes" id="UP001151760">
    <property type="component" value="Unassembled WGS sequence"/>
</dbReference>
<gene>
    <name evidence="1" type="ORF">Tco_0729850</name>
</gene>
<evidence type="ECO:0000313" key="2">
    <source>
        <dbReference type="Proteomes" id="UP001151760"/>
    </source>
</evidence>
<organism evidence="1 2">
    <name type="scientific">Tanacetum coccineum</name>
    <dbReference type="NCBI Taxonomy" id="301880"/>
    <lineage>
        <taxon>Eukaryota</taxon>
        <taxon>Viridiplantae</taxon>
        <taxon>Streptophyta</taxon>
        <taxon>Embryophyta</taxon>
        <taxon>Tracheophyta</taxon>
        <taxon>Spermatophyta</taxon>
        <taxon>Magnoliopsida</taxon>
        <taxon>eudicotyledons</taxon>
        <taxon>Gunneridae</taxon>
        <taxon>Pentapetalae</taxon>
        <taxon>asterids</taxon>
        <taxon>campanulids</taxon>
        <taxon>Asterales</taxon>
        <taxon>Asteraceae</taxon>
        <taxon>Asteroideae</taxon>
        <taxon>Anthemideae</taxon>
        <taxon>Anthemidinae</taxon>
        <taxon>Tanacetum</taxon>
    </lineage>
</organism>
<name>A0ABQ4YQ06_9ASTR</name>
<reference evidence="1" key="2">
    <citation type="submission" date="2022-01" db="EMBL/GenBank/DDBJ databases">
        <authorList>
            <person name="Yamashiro T."/>
            <person name="Shiraishi A."/>
            <person name="Satake H."/>
            <person name="Nakayama K."/>
        </authorList>
    </citation>
    <scope>NUCLEOTIDE SEQUENCE</scope>
</reference>
<reference evidence="1" key="1">
    <citation type="journal article" date="2022" name="Int. J. Mol. Sci.">
        <title>Draft Genome of Tanacetum Coccineum: Genomic Comparison of Closely Related Tanacetum-Family Plants.</title>
        <authorList>
            <person name="Yamashiro T."/>
            <person name="Shiraishi A."/>
            <person name="Nakayama K."/>
            <person name="Satake H."/>
        </authorList>
    </citation>
    <scope>NUCLEOTIDE SEQUENCE</scope>
</reference>
<keyword evidence="2" id="KW-1185">Reference proteome</keyword>
<evidence type="ECO:0000313" key="1">
    <source>
        <dbReference type="EMBL" id="GJS79969.1"/>
    </source>
</evidence>
<comment type="caution">
    <text evidence="1">The sequence shown here is derived from an EMBL/GenBank/DDBJ whole genome shotgun (WGS) entry which is preliminary data.</text>
</comment>